<organism evidence="2 3">
    <name type="scientific">Aquisalibacillus elongatus</name>
    <dbReference type="NCBI Taxonomy" id="485577"/>
    <lineage>
        <taxon>Bacteria</taxon>
        <taxon>Bacillati</taxon>
        <taxon>Bacillota</taxon>
        <taxon>Bacilli</taxon>
        <taxon>Bacillales</taxon>
        <taxon>Bacillaceae</taxon>
        <taxon>Aquisalibacillus</taxon>
    </lineage>
</organism>
<protein>
    <submittedName>
        <fullName evidence="2">Nuclease-like protein</fullName>
    </submittedName>
</protein>
<evidence type="ECO:0000259" key="1">
    <source>
        <dbReference type="Pfam" id="PF08378"/>
    </source>
</evidence>
<dbReference type="InterPro" id="IPR011528">
    <property type="entry name" value="NERD"/>
</dbReference>
<evidence type="ECO:0000313" key="2">
    <source>
        <dbReference type="EMBL" id="RPF55301.1"/>
    </source>
</evidence>
<name>A0A3N5CDT3_9BACI</name>
<accession>A0A3N5CDT3</accession>
<proteinExistence type="predicted"/>
<keyword evidence="3" id="KW-1185">Reference proteome</keyword>
<evidence type="ECO:0000313" key="3">
    <source>
        <dbReference type="Proteomes" id="UP000276443"/>
    </source>
</evidence>
<comment type="caution">
    <text evidence="2">The sequence shown here is derived from an EMBL/GenBank/DDBJ whole genome shotgun (WGS) entry which is preliminary data.</text>
</comment>
<dbReference type="OrthoDB" id="2433183at2"/>
<dbReference type="Pfam" id="PF08378">
    <property type="entry name" value="NERD"/>
    <property type="match status" value="1"/>
</dbReference>
<dbReference type="RefSeq" id="WP_124218975.1">
    <property type="nucleotide sequence ID" value="NZ_RKRF01000007.1"/>
</dbReference>
<sequence length="302" mass="36872">MAQLVKLQDYISRYEIDMFRYPSQFIRMKKDNYARLRQQWEDEQATPQIAEPEEIEEKKSFFKKWFKRKDQFDVWEDDEEEAIPLPEQESELKYFFLDRVFSFQLKWASSTLQEVSYFDRYYEHDLLLKYFLQRFPDTYLLFYNPIFKLKKAVVEADVMLITPTEIQCIVVLDQEGENITYQPVDDRKWMKVQDGVEKQIVSPLVSLKRTEKTIKSILDYNELEFPIKKVVLTQHNQIRHQQAPYQTEYVDETNYAEWFERQRETSYPIKYQQLKVSEALLEHTQKTFVKRPIWMDEDQDMT</sequence>
<reference evidence="2 3" key="1">
    <citation type="submission" date="2018-11" db="EMBL/GenBank/DDBJ databases">
        <title>Genomic Encyclopedia of Type Strains, Phase IV (KMG-IV): sequencing the most valuable type-strain genomes for metagenomic binning, comparative biology and taxonomic classification.</title>
        <authorList>
            <person name="Goeker M."/>
        </authorList>
    </citation>
    <scope>NUCLEOTIDE SEQUENCE [LARGE SCALE GENOMIC DNA]</scope>
    <source>
        <strain evidence="2 3">DSM 18090</strain>
    </source>
</reference>
<gene>
    <name evidence="2" type="ORF">EDC24_0172</name>
</gene>
<dbReference type="Proteomes" id="UP000276443">
    <property type="component" value="Unassembled WGS sequence"/>
</dbReference>
<dbReference type="AlphaFoldDB" id="A0A3N5CDT3"/>
<feature type="domain" description="NERD" evidence="1">
    <location>
        <begin position="128"/>
        <end position="231"/>
    </location>
</feature>
<dbReference type="EMBL" id="RKRF01000007">
    <property type="protein sequence ID" value="RPF55301.1"/>
    <property type="molecule type" value="Genomic_DNA"/>
</dbReference>